<dbReference type="Proteomes" id="UP001141552">
    <property type="component" value="Unassembled WGS sequence"/>
</dbReference>
<dbReference type="Pfam" id="PF02362">
    <property type="entry name" value="B3"/>
    <property type="match status" value="1"/>
</dbReference>
<dbReference type="CDD" id="cd10017">
    <property type="entry name" value="B3_DNA"/>
    <property type="match status" value="1"/>
</dbReference>
<protein>
    <recommendedName>
        <fullName evidence="6">TF-B3 domain-containing protein</fullName>
    </recommendedName>
</protein>
<keyword evidence="5" id="KW-0539">Nucleus</keyword>
<dbReference type="InterPro" id="IPR044837">
    <property type="entry name" value="REM16-like"/>
</dbReference>
<comment type="caution">
    <text evidence="7">The sequence shown here is derived from an EMBL/GenBank/DDBJ whole genome shotgun (WGS) entry which is preliminary data.</text>
</comment>
<keyword evidence="3" id="KW-0238">DNA-binding</keyword>
<dbReference type="EMBL" id="JAKUCV010006149">
    <property type="protein sequence ID" value="KAJ4828527.1"/>
    <property type="molecule type" value="Genomic_DNA"/>
</dbReference>
<reference evidence="7" key="2">
    <citation type="journal article" date="2023" name="Plants (Basel)">
        <title>Annotation of the Turnera subulata (Passifloraceae) Draft Genome Reveals the S-Locus Evolved after the Divergence of Turneroideae from Passifloroideae in a Stepwise Manner.</title>
        <authorList>
            <person name="Henning P.M."/>
            <person name="Roalson E.H."/>
            <person name="Mir W."/>
            <person name="McCubbin A.G."/>
            <person name="Shore J.S."/>
        </authorList>
    </citation>
    <scope>NUCLEOTIDE SEQUENCE</scope>
    <source>
        <strain evidence="7">F60SS</strain>
    </source>
</reference>
<keyword evidence="8" id="KW-1185">Reference proteome</keyword>
<evidence type="ECO:0000259" key="6">
    <source>
        <dbReference type="PROSITE" id="PS50863"/>
    </source>
</evidence>
<dbReference type="InterPro" id="IPR003340">
    <property type="entry name" value="B3_DNA-bd"/>
</dbReference>
<organism evidence="7 8">
    <name type="scientific">Turnera subulata</name>
    <dbReference type="NCBI Taxonomy" id="218843"/>
    <lineage>
        <taxon>Eukaryota</taxon>
        <taxon>Viridiplantae</taxon>
        <taxon>Streptophyta</taxon>
        <taxon>Embryophyta</taxon>
        <taxon>Tracheophyta</taxon>
        <taxon>Spermatophyta</taxon>
        <taxon>Magnoliopsida</taxon>
        <taxon>eudicotyledons</taxon>
        <taxon>Gunneridae</taxon>
        <taxon>Pentapetalae</taxon>
        <taxon>rosids</taxon>
        <taxon>fabids</taxon>
        <taxon>Malpighiales</taxon>
        <taxon>Passifloraceae</taxon>
        <taxon>Turnera</taxon>
    </lineage>
</organism>
<dbReference type="SMART" id="SM01019">
    <property type="entry name" value="B3"/>
    <property type="match status" value="1"/>
</dbReference>
<dbReference type="GO" id="GO:0003677">
    <property type="term" value="F:DNA binding"/>
    <property type="evidence" value="ECO:0007669"/>
    <property type="project" value="UniProtKB-KW"/>
</dbReference>
<evidence type="ECO:0000256" key="5">
    <source>
        <dbReference type="ARBA" id="ARBA00023242"/>
    </source>
</evidence>
<name>A0A9Q0J5A5_9ROSI</name>
<dbReference type="PROSITE" id="PS50863">
    <property type="entry name" value="B3"/>
    <property type="match status" value="1"/>
</dbReference>
<dbReference type="GO" id="GO:0005634">
    <property type="term" value="C:nucleus"/>
    <property type="evidence" value="ECO:0007669"/>
    <property type="project" value="UniProtKB-SubCell"/>
</dbReference>
<dbReference type="InterPro" id="IPR015300">
    <property type="entry name" value="DNA-bd_pseudobarrel_sf"/>
</dbReference>
<dbReference type="OrthoDB" id="638806at2759"/>
<dbReference type="PANTHER" id="PTHR31391:SF143">
    <property type="entry name" value="B3 DNA-BINDING DOMAIN PROTEIN"/>
    <property type="match status" value="1"/>
</dbReference>
<proteinExistence type="predicted"/>
<sequence>MAGKFLKCVKKMNSEESLTSIPPNAEIQKKFLSSQQFYTVCLELPNFKSRYLMLPNRFMGVKAKEQNIILKVADRSWTVKFITYVRKSNGMFSAGWGTFIKENSLRVGDVCTFEKKRRGELKVHISRKGQ</sequence>
<accession>A0A9Q0J5A5</accession>
<dbReference type="Gene3D" id="2.40.330.10">
    <property type="entry name" value="DNA-binding pseudobarrel domain"/>
    <property type="match status" value="1"/>
</dbReference>
<keyword evidence="4" id="KW-0804">Transcription</keyword>
<dbReference type="PANTHER" id="PTHR31391">
    <property type="entry name" value="B3 DOMAIN-CONTAINING PROTEIN OS11G0197600-RELATED"/>
    <property type="match status" value="1"/>
</dbReference>
<dbReference type="AlphaFoldDB" id="A0A9Q0J5A5"/>
<dbReference type="SUPFAM" id="SSF101936">
    <property type="entry name" value="DNA-binding pseudobarrel domain"/>
    <property type="match status" value="1"/>
</dbReference>
<evidence type="ECO:0000256" key="2">
    <source>
        <dbReference type="ARBA" id="ARBA00023015"/>
    </source>
</evidence>
<comment type="subcellular location">
    <subcellularLocation>
        <location evidence="1">Nucleus</location>
    </subcellularLocation>
</comment>
<gene>
    <name evidence="7" type="ORF">Tsubulata_002857</name>
</gene>
<evidence type="ECO:0000256" key="1">
    <source>
        <dbReference type="ARBA" id="ARBA00004123"/>
    </source>
</evidence>
<keyword evidence="2" id="KW-0805">Transcription regulation</keyword>
<feature type="domain" description="TF-B3" evidence="6">
    <location>
        <begin position="37"/>
        <end position="129"/>
    </location>
</feature>
<evidence type="ECO:0000313" key="7">
    <source>
        <dbReference type="EMBL" id="KAJ4828527.1"/>
    </source>
</evidence>
<evidence type="ECO:0000313" key="8">
    <source>
        <dbReference type="Proteomes" id="UP001141552"/>
    </source>
</evidence>
<evidence type="ECO:0000256" key="3">
    <source>
        <dbReference type="ARBA" id="ARBA00023125"/>
    </source>
</evidence>
<evidence type="ECO:0000256" key="4">
    <source>
        <dbReference type="ARBA" id="ARBA00023163"/>
    </source>
</evidence>
<reference evidence="7" key="1">
    <citation type="submission" date="2022-02" db="EMBL/GenBank/DDBJ databases">
        <authorList>
            <person name="Henning P.M."/>
            <person name="McCubbin A.G."/>
            <person name="Shore J.S."/>
        </authorList>
    </citation>
    <scope>NUCLEOTIDE SEQUENCE</scope>
    <source>
        <strain evidence="7">F60SS</strain>
        <tissue evidence="7">Leaves</tissue>
    </source>
</reference>